<protein>
    <submittedName>
        <fullName evidence="5">Transposase/IS protein</fullName>
    </submittedName>
</protein>
<keyword evidence="2" id="KW-0547">Nucleotide-binding</keyword>
<evidence type="ECO:0000256" key="3">
    <source>
        <dbReference type="ARBA" id="ARBA00022840"/>
    </source>
</evidence>
<dbReference type="Proteomes" id="UP000073601">
    <property type="component" value="Unassembled WGS sequence"/>
</dbReference>
<dbReference type="Pfam" id="PF01695">
    <property type="entry name" value="IstB_IS21"/>
    <property type="match status" value="1"/>
</dbReference>
<dbReference type="GO" id="GO:0006260">
    <property type="term" value="P:DNA replication"/>
    <property type="evidence" value="ECO:0007669"/>
    <property type="project" value="TreeGrafter"/>
</dbReference>
<dbReference type="SUPFAM" id="SSF52540">
    <property type="entry name" value="P-loop containing nucleoside triphosphate hydrolases"/>
    <property type="match status" value="1"/>
</dbReference>
<keyword evidence="6" id="KW-1185">Reference proteome</keyword>
<dbReference type="InterPro" id="IPR027417">
    <property type="entry name" value="P-loop_NTPase"/>
</dbReference>
<dbReference type="AlphaFoldDB" id="A0A128FJU9"/>
<dbReference type="InterPro" id="IPR002611">
    <property type="entry name" value="IstB_ATP-bd"/>
</dbReference>
<proteinExistence type="inferred from homology"/>
<dbReference type="EMBL" id="FIZY01000132">
    <property type="protein sequence ID" value="CZF87077.1"/>
    <property type="molecule type" value="Genomic_DNA"/>
</dbReference>
<dbReference type="InterPro" id="IPR028350">
    <property type="entry name" value="DNAC/IstB-like"/>
</dbReference>
<feature type="domain" description="AAA+ ATPase" evidence="4">
    <location>
        <begin position="97"/>
        <end position="230"/>
    </location>
</feature>
<dbReference type="Gene3D" id="3.40.50.300">
    <property type="entry name" value="P-loop containing nucleotide triphosphate hydrolases"/>
    <property type="match status" value="1"/>
</dbReference>
<dbReference type="GO" id="GO:0005524">
    <property type="term" value="F:ATP binding"/>
    <property type="evidence" value="ECO:0007669"/>
    <property type="project" value="UniProtKB-KW"/>
</dbReference>
<dbReference type="InterPro" id="IPR047661">
    <property type="entry name" value="IstB"/>
</dbReference>
<dbReference type="PIRSF" id="PIRSF003073">
    <property type="entry name" value="DNAC_TnpB_IstB"/>
    <property type="match status" value="1"/>
</dbReference>
<evidence type="ECO:0000313" key="5">
    <source>
        <dbReference type="EMBL" id="CZF87077.1"/>
    </source>
</evidence>
<keyword evidence="3" id="KW-0067">ATP-binding</keyword>
<reference evidence="6" key="1">
    <citation type="submission" date="2016-02" db="EMBL/GenBank/DDBJ databases">
        <authorList>
            <person name="Rodrigo-Torres Lidia"/>
            <person name="Arahal R.David."/>
        </authorList>
    </citation>
    <scope>NUCLEOTIDE SEQUENCE [LARGE SCALE GENOMIC DNA]</scope>
    <source>
        <strain evidence="6">CECT 8713</strain>
    </source>
</reference>
<dbReference type="CDD" id="cd00009">
    <property type="entry name" value="AAA"/>
    <property type="match status" value="1"/>
</dbReference>
<evidence type="ECO:0000259" key="4">
    <source>
        <dbReference type="SMART" id="SM00382"/>
    </source>
</evidence>
<comment type="similarity">
    <text evidence="1">Belongs to the IS21/IS1162 putative ATP-binding protein family.</text>
</comment>
<dbReference type="PANTHER" id="PTHR30050:SF4">
    <property type="entry name" value="ATP-BINDING PROTEIN RV3427C IN INSERTION SEQUENCE-RELATED"/>
    <property type="match status" value="1"/>
</dbReference>
<name>A0A128FJU9_9GAMM</name>
<dbReference type="SMART" id="SM00382">
    <property type="entry name" value="AAA"/>
    <property type="match status" value="1"/>
</dbReference>
<sequence length="246" mass="27821">MNALNNQLKALRLSHAVRALEQQQEQLTTYAELTFEERLSLLLEAELLSRNQTKIARLKRQAKLRVDAQPSQLIYQEGRNLNRKQMGELLTGSYLHKHQNILITGPTGAGKTYLACALATSACDLQQPVRYYRLSRLLDDLTAGRLDGSYQKQLHALSRKALLVLDDWGMETLTQDHAGHLLEVLEDRYQASSTIVISQLPVKEWYNMIGNATVADALLDRLVHNSHRIELGGESMRKLVQSDHLA</sequence>
<accession>A0A128FJU9</accession>
<dbReference type="NCBIfam" id="NF038214">
    <property type="entry name" value="IS21_help_AAA"/>
    <property type="match status" value="1"/>
</dbReference>
<gene>
    <name evidence="5" type="ORF">GMA8713_05120</name>
</gene>
<evidence type="ECO:0000256" key="1">
    <source>
        <dbReference type="ARBA" id="ARBA00008059"/>
    </source>
</evidence>
<dbReference type="InterPro" id="IPR003593">
    <property type="entry name" value="AAA+_ATPase"/>
</dbReference>
<dbReference type="OrthoDB" id="8150723at2"/>
<evidence type="ECO:0000313" key="6">
    <source>
        <dbReference type="Proteomes" id="UP000073601"/>
    </source>
</evidence>
<dbReference type="RefSeq" id="WP_062715438.1">
    <property type="nucleotide sequence ID" value="NZ_CAWRCI010000132.1"/>
</dbReference>
<dbReference type="PANTHER" id="PTHR30050">
    <property type="entry name" value="CHROMOSOMAL REPLICATION INITIATOR PROTEIN DNAA"/>
    <property type="match status" value="1"/>
</dbReference>
<evidence type="ECO:0000256" key="2">
    <source>
        <dbReference type="ARBA" id="ARBA00022741"/>
    </source>
</evidence>
<organism evidence="5 6">
    <name type="scientific">Grimontia marina</name>
    <dbReference type="NCBI Taxonomy" id="646534"/>
    <lineage>
        <taxon>Bacteria</taxon>
        <taxon>Pseudomonadati</taxon>
        <taxon>Pseudomonadota</taxon>
        <taxon>Gammaproteobacteria</taxon>
        <taxon>Vibrionales</taxon>
        <taxon>Vibrionaceae</taxon>
        <taxon>Grimontia</taxon>
    </lineage>
</organism>